<keyword evidence="4" id="KW-0436">Ligase</keyword>
<proteinExistence type="inferred from homology"/>
<dbReference type="GO" id="GO:0016874">
    <property type="term" value="F:ligase activity"/>
    <property type="evidence" value="ECO:0007669"/>
    <property type="project" value="UniProtKB-KW"/>
</dbReference>
<dbReference type="Proteomes" id="UP000515204">
    <property type="component" value="Unplaced"/>
</dbReference>
<evidence type="ECO:0000259" key="2">
    <source>
        <dbReference type="Pfam" id="PF04127"/>
    </source>
</evidence>
<evidence type="ECO:0000313" key="4">
    <source>
        <dbReference type="RefSeq" id="XP_014468486.1"/>
    </source>
</evidence>
<dbReference type="RefSeq" id="XP_014468486.1">
    <property type="nucleotide sequence ID" value="XM_014613000.1"/>
</dbReference>
<comment type="similarity">
    <text evidence="1">Belongs to the PPC synthetase family.</text>
</comment>
<evidence type="ECO:0000313" key="3">
    <source>
        <dbReference type="Proteomes" id="UP000515204"/>
    </source>
</evidence>
<reference evidence="4" key="1">
    <citation type="submission" date="2025-08" db="UniProtKB">
        <authorList>
            <consortium name="RefSeq"/>
        </authorList>
    </citation>
    <scope>IDENTIFICATION</scope>
</reference>
<dbReference type="OrthoDB" id="70224at2759"/>
<dbReference type="KEGG" id="dqu:106741223"/>
<keyword evidence="3" id="KW-1185">Reference proteome</keyword>
<dbReference type="SUPFAM" id="SSF102645">
    <property type="entry name" value="CoaB-like"/>
    <property type="match status" value="1"/>
</dbReference>
<sequence>MVSAWEDFYAKHPPPQDLAQNESALKKFTKKHLEEGVKVVLVTSGGTTIPLEHNTVRFVDNFSAGTRGSLSAEYFLEHGYAVIFMYRIKSLEPFSRHFVGQKFLDMLQISEDDENPVITVLPEHTEKVATVLQKYKEALNQKKLLQLSFTTLSEYLWLLRSACQALAPLGNKAILYLAAAVSDFYIPSNEMSVHKISSSGPPTIQLQLVPKILVPLVSLWVPQAFVVSFKLETDETVLISKARTALNKYHHNLVIANMLQTRKQQVIIVSNETDYVLSLTNQQLNDGEEIEQLIVKDLVEKHTKFIRSSEVS</sequence>
<dbReference type="CTD" id="79717"/>
<accession>A0A6P3WR11</accession>
<protein>
    <submittedName>
        <fullName evidence="4">Phosphopantothenate--cysteine ligase isoform X1</fullName>
    </submittedName>
</protein>
<feature type="domain" description="DNA/pantothenate metabolism flavoprotein C-terminal" evidence="2">
    <location>
        <begin position="170"/>
        <end position="271"/>
    </location>
</feature>
<gene>
    <name evidence="4" type="primary">LOC106741223</name>
</gene>
<evidence type="ECO:0000256" key="1">
    <source>
        <dbReference type="ARBA" id="ARBA00005703"/>
    </source>
</evidence>
<dbReference type="Gene3D" id="3.40.50.10300">
    <property type="entry name" value="CoaB-like"/>
    <property type="match status" value="1"/>
</dbReference>
<dbReference type="AlphaFoldDB" id="A0A6P3WR11"/>
<dbReference type="InterPro" id="IPR007085">
    <property type="entry name" value="DNA/pantothenate-metab_flavo_C"/>
</dbReference>
<organism evidence="3 4">
    <name type="scientific">Dinoponera quadriceps</name>
    <name type="common">South American ant</name>
    <dbReference type="NCBI Taxonomy" id="609295"/>
    <lineage>
        <taxon>Eukaryota</taxon>
        <taxon>Metazoa</taxon>
        <taxon>Ecdysozoa</taxon>
        <taxon>Arthropoda</taxon>
        <taxon>Hexapoda</taxon>
        <taxon>Insecta</taxon>
        <taxon>Pterygota</taxon>
        <taxon>Neoptera</taxon>
        <taxon>Endopterygota</taxon>
        <taxon>Hymenoptera</taxon>
        <taxon>Apocrita</taxon>
        <taxon>Aculeata</taxon>
        <taxon>Formicoidea</taxon>
        <taxon>Formicidae</taxon>
        <taxon>Ponerinae</taxon>
        <taxon>Ponerini</taxon>
        <taxon>Dinoponera</taxon>
    </lineage>
</organism>
<dbReference type="PANTHER" id="PTHR12290">
    <property type="entry name" value="CORNICHON-RELATED"/>
    <property type="match status" value="1"/>
</dbReference>
<dbReference type="Pfam" id="PF04127">
    <property type="entry name" value="DFP"/>
    <property type="match status" value="1"/>
</dbReference>
<name>A0A6P3WR11_DINQU</name>
<dbReference type="GeneID" id="106741223"/>
<dbReference type="InterPro" id="IPR035929">
    <property type="entry name" value="CoaB-like_sf"/>
</dbReference>
<dbReference type="GO" id="GO:0015937">
    <property type="term" value="P:coenzyme A biosynthetic process"/>
    <property type="evidence" value="ECO:0007669"/>
    <property type="project" value="UniProtKB-ARBA"/>
</dbReference>